<sequence length="293" mass="32647">MRALILLLVASAVGASADCSCKYLKWAKCETQGQTCNCTVAVVNNTAHPIDCSTLISKCQAMKAEMFLLTRAAVRSLGKPTEHALTDEDGIYDPVCERNGNFNPKQCNNTNQCWCVNSAGVRRSDMGDLQLKCDAVETYWIRIDLYHRTMKTALNVTNIRTAIETLLQQYKLNTSLIEKVDYNKDRSLIVVDIKKPMGDRTVDLSRMAHYLEKDVKNLTLLTNPNPPVTVGGQPMSFERATVYYVDEKPPTFSMKKLTGGVIAVIVVVALAIIIGLLVLFLIRKRESKMAQVH</sequence>
<comment type="caution">
    <text evidence="2">Lacks conserved residue(s) required for the propagation of feature annotation.</text>
</comment>
<dbReference type="Pfam" id="PF00086">
    <property type="entry name" value="Thyroglobulin_1"/>
    <property type="match status" value="1"/>
</dbReference>
<dbReference type="InterPro" id="IPR036857">
    <property type="entry name" value="Thyroglobulin_1_sf"/>
</dbReference>
<feature type="chain" id="PRO_5017313163" evidence="4">
    <location>
        <begin position="18"/>
        <end position="293"/>
    </location>
</feature>
<dbReference type="GeneTree" id="ENSGT00390000018245"/>
<keyword evidence="1" id="KW-1015">Disulfide bond</keyword>
<keyword evidence="7" id="KW-1185">Reference proteome</keyword>
<dbReference type="SMART" id="SM00211">
    <property type="entry name" value="TY"/>
    <property type="match status" value="1"/>
</dbReference>
<dbReference type="Gene3D" id="4.10.800.10">
    <property type="entry name" value="Thyroglobulin type-1"/>
    <property type="match status" value="1"/>
</dbReference>
<feature type="signal peptide" evidence="4">
    <location>
        <begin position="1"/>
        <end position="17"/>
    </location>
</feature>
<reference evidence="6" key="1">
    <citation type="submission" date="2025-08" db="UniProtKB">
        <authorList>
            <consortium name="Ensembl"/>
        </authorList>
    </citation>
    <scope>IDENTIFICATION</scope>
</reference>
<dbReference type="GeneID" id="111840008"/>
<dbReference type="InterPro" id="IPR043406">
    <property type="entry name" value="EPCAM/Trop-2"/>
</dbReference>
<dbReference type="CTD" id="4072"/>
<dbReference type="Pfam" id="PF21283">
    <property type="entry name" value="EPCAM-Trop-2_C"/>
    <property type="match status" value="1"/>
</dbReference>
<evidence type="ECO:0000313" key="6">
    <source>
        <dbReference type="Ensembl" id="ENSPKIP00000004463.1"/>
    </source>
</evidence>
<keyword evidence="3" id="KW-0472">Membrane</keyword>
<evidence type="ECO:0000259" key="5">
    <source>
        <dbReference type="PROSITE" id="PS51162"/>
    </source>
</evidence>
<dbReference type="CDD" id="cd00191">
    <property type="entry name" value="TY"/>
    <property type="match status" value="1"/>
</dbReference>
<dbReference type="PANTHER" id="PTHR14168:SF4">
    <property type="entry name" value="EPITHELIAL CELL ADHESION MOLECULE PRECURSOR"/>
    <property type="match status" value="1"/>
</dbReference>
<dbReference type="Ensembl" id="ENSPKIT00000028445.1">
    <property type="protein sequence ID" value="ENSPKIP00000004463.1"/>
    <property type="gene ID" value="ENSPKIG00000021561.1"/>
</dbReference>
<dbReference type="OrthoDB" id="8953056at2759"/>
<feature type="transmembrane region" description="Helical" evidence="3">
    <location>
        <begin position="257"/>
        <end position="282"/>
    </location>
</feature>
<dbReference type="Proteomes" id="UP000261540">
    <property type="component" value="Unplaced"/>
</dbReference>
<keyword evidence="4" id="KW-0732">Signal</keyword>
<evidence type="ECO:0000256" key="4">
    <source>
        <dbReference type="SAM" id="SignalP"/>
    </source>
</evidence>
<dbReference type="RefSeq" id="XP_023660159.1">
    <property type="nucleotide sequence ID" value="XM_023804391.2"/>
</dbReference>
<evidence type="ECO:0000256" key="3">
    <source>
        <dbReference type="SAM" id="Phobius"/>
    </source>
</evidence>
<evidence type="ECO:0000256" key="1">
    <source>
        <dbReference type="ARBA" id="ARBA00023157"/>
    </source>
</evidence>
<dbReference type="PROSITE" id="PS00484">
    <property type="entry name" value="THYROGLOBULIN_1_1"/>
    <property type="match status" value="1"/>
</dbReference>
<protein>
    <submittedName>
        <fullName evidence="6">Epithelial cell adhesion molecule</fullName>
    </submittedName>
</protein>
<feature type="domain" description="Thyroglobulin type-1" evidence="5">
    <location>
        <begin position="56"/>
        <end position="133"/>
    </location>
</feature>
<name>A0A3B3QE93_9TELE</name>
<dbReference type="SUPFAM" id="SSF57610">
    <property type="entry name" value="Thyroglobulin type-1 domain"/>
    <property type="match status" value="1"/>
</dbReference>
<reference evidence="6" key="2">
    <citation type="submission" date="2025-09" db="UniProtKB">
        <authorList>
            <consortium name="Ensembl"/>
        </authorList>
    </citation>
    <scope>IDENTIFICATION</scope>
</reference>
<evidence type="ECO:0000313" key="7">
    <source>
        <dbReference type="Proteomes" id="UP000261540"/>
    </source>
</evidence>
<dbReference type="InterPro" id="IPR000716">
    <property type="entry name" value="Thyroglobulin_1"/>
</dbReference>
<evidence type="ECO:0000256" key="2">
    <source>
        <dbReference type="PROSITE-ProRule" id="PRU00500"/>
    </source>
</evidence>
<dbReference type="AlphaFoldDB" id="A0A3B3QE93"/>
<keyword evidence="3" id="KW-1133">Transmembrane helix</keyword>
<dbReference type="GO" id="GO:0016020">
    <property type="term" value="C:membrane"/>
    <property type="evidence" value="ECO:0007669"/>
    <property type="project" value="InterPro"/>
</dbReference>
<dbReference type="InterPro" id="IPR049420">
    <property type="entry name" value="EPCAM-Trop-2_C"/>
</dbReference>
<keyword evidence="3" id="KW-0812">Transmembrane</keyword>
<dbReference type="PROSITE" id="PS51162">
    <property type="entry name" value="THYROGLOBULIN_1_2"/>
    <property type="match status" value="1"/>
</dbReference>
<dbReference type="PANTHER" id="PTHR14168">
    <property type="entry name" value="TUMOR-ASSOCIATED CALCIUM SIGNAL TRANSDUCER"/>
    <property type="match status" value="1"/>
</dbReference>
<accession>A0A3B3QE93</accession>
<proteinExistence type="predicted"/>
<dbReference type="STRING" id="1676925.ENSPKIP00000004463"/>
<organism evidence="6 7">
    <name type="scientific">Paramormyrops kingsleyae</name>
    <dbReference type="NCBI Taxonomy" id="1676925"/>
    <lineage>
        <taxon>Eukaryota</taxon>
        <taxon>Metazoa</taxon>
        <taxon>Chordata</taxon>
        <taxon>Craniata</taxon>
        <taxon>Vertebrata</taxon>
        <taxon>Euteleostomi</taxon>
        <taxon>Actinopterygii</taxon>
        <taxon>Neopterygii</taxon>
        <taxon>Teleostei</taxon>
        <taxon>Osteoglossocephala</taxon>
        <taxon>Osteoglossomorpha</taxon>
        <taxon>Osteoglossiformes</taxon>
        <taxon>Mormyridae</taxon>
        <taxon>Paramormyrops</taxon>
    </lineage>
</organism>
<dbReference type="KEGG" id="pki:111840008"/>